<feature type="region of interest" description="Disordered" evidence="1">
    <location>
        <begin position="329"/>
        <end position="408"/>
    </location>
</feature>
<evidence type="ECO:0000313" key="2">
    <source>
        <dbReference type="EMBL" id="KAK7044074.1"/>
    </source>
</evidence>
<feature type="region of interest" description="Disordered" evidence="1">
    <location>
        <begin position="65"/>
        <end position="93"/>
    </location>
</feature>
<feature type="region of interest" description="Disordered" evidence="1">
    <location>
        <begin position="427"/>
        <end position="486"/>
    </location>
</feature>
<feature type="region of interest" description="Disordered" evidence="1">
    <location>
        <begin position="249"/>
        <end position="313"/>
    </location>
</feature>
<organism evidence="2 3">
    <name type="scientific">Paramarasmius palmivorus</name>
    <dbReference type="NCBI Taxonomy" id="297713"/>
    <lineage>
        <taxon>Eukaryota</taxon>
        <taxon>Fungi</taxon>
        <taxon>Dikarya</taxon>
        <taxon>Basidiomycota</taxon>
        <taxon>Agaricomycotina</taxon>
        <taxon>Agaricomycetes</taxon>
        <taxon>Agaricomycetidae</taxon>
        <taxon>Agaricales</taxon>
        <taxon>Marasmiineae</taxon>
        <taxon>Marasmiaceae</taxon>
        <taxon>Paramarasmius</taxon>
    </lineage>
</organism>
<feature type="compositionally biased region" description="Basic and acidic residues" evidence="1">
    <location>
        <begin position="249"/>
        <end position="265"/>
    </location>
</feature>
<evidence type="ECO:0000313" key="3">
    <source>
        <dbReference type="Proteomes" id="UP001383192"/>
    </source>
</evidence>
<dbReference type="Proteomes" id="UP001383192">
    <property type="component" value="Unassembled WGS sequence"/>
</dbReference>
<evidence type="ECO:0000256" key="1">
    <source>
        <dbReference type="SAM" id="MobiDB-lite"/>
    </source>
</evidence>
<keyword evidence="3" id="KW-1185">Reference proteome</keyword>
<gene>
    <name evidence="2" type="ORF">VNI00_007790</name>
</gene>
<protein>
    <submittedName>
        <fullName evidence="2">Uncharacterized protein</fullName>
    </submittedName>
</protein>
<name>A0AAW0CZB2_9AGAR</name>
<feature type="compositionally biased region" description="Polar residues" evidence="1">
    <location>
        <begin position="349"/>
        <end position="381"/>
    </location>
</feature>
<sequence>MKWTTLPTFTESHEALGTSQSISNIHQPRVAYKHRQAGPGTTRPPLPRNPSESLLRNMAMAMQVSDMSSARRGVCAHRSPQSSEIPSAEENPNRYEALASPIRLGPSQSMPYATQFFVPASERRLPISHPSMAAMQRTAIHPSSHHVPHPSINTAPVSASVPLPYARTPRPNPNGPLAPTHVVTKPVPQPPSRPVPVLLSPLKVMFDNACRGIYSELSYLQSSCTAMMNRERKEKEMIRAHYFQMKRERDAARDRVKVLEERRSSSPEQKSPVLEVPHYSRKRAREGSESSESSTSSASLPRTPSPPVGTGHDVAVNDACELVYPPNIASPSPPPVSISKISLTPPSTPSFNVSPTLPSAPQRSATSTPSRDTQRSASYRSGASLKRSPSPNMMPSSPRDSGLPPAAKRRKVALLVRSTEEDAAMVFQQGFPHKENSEEDTVSSSGETDMDLESEEETVDILTGNSKMVESPRSLSNSTASSPSYPRLLPSLHEMYPGYTFSPVAPKQHTQKANARCV</sequence>
<feature type="compositionally biased region" description="Low complexity" evidence="1">
    <location>
        <begin position="388"/>
        <end position="398"/>
    </location>
</feature>
<dbReference type="AlphaFoldDB" id="A0AAW0CZB2"/>
<comment type="caution">
    <text evidence="2">The sequence shown here is derived from an EMBL/GenBank/DDBJ whole genome shotgun (WGS) entry which is preliminary data.</text>
</comment>
<feature type="compositionally biased region" description="Acidic residues" evidence="1">
    <location>
        <begin position="448"/>
        <end position="459"/>
    </location>
</feature>
<accession>A0AAW0CZB2</accession>
<feature type="compositionally biased region" description="Low complexity" evidence="1">
    <location>
        <begin position="290"/>
        <end position="302"/>
    </location>
</feature>
<reference evidence="2 3" key="1">
    <citation type="submission" date="2024-01" db="EMBL/GenBank/DDBJ databases">
        <title>A draft genome for a cacao thread blight-causing isolate of Paramarasmius palmivorus.</title>
        <authorList>
            <person name="Baruah I.K."/>
            <person name="Bukari Y."/>
            <person name="Amoako-Attah I."/>
            <person name="Meinhardt L.W."/>
            <person name="Bailey B.A."/>
            <person name="Cohen S.P."/>
        </authorList>
    </citation>
    <scope>NUCLEOTIDE SEQUENCE [LARGE SCALE GENOMIC DNA]</scope>
    <source>
        <strain evidence="2 3">GH-12</strain>
    </source>
</reference>
<feature type="compositionally biased region" description="Polar residues" evidence="1">
    <location>
        <begin position="463"/>
        <end position="480"/>
    </location>
</feature>
<proteinExistence type="predicted"/>
<dbReference type="EMBL" id="JAYKXP010000026">
    <property type="protein sequence ID" value="KAK7044074.1"/>
    <property type="molecule type" value="Genomic_DNA"/>
</dbReference>